<evidence type="ECO:0000256" key="1">
    <source>
        <dbReference type="ARBA" id="ARBA00004651"/>
    </source>
</evidence>
<feature type="transmembrane region" description="Helical" evidence="7">
    <location>
        <begin position="196"/>
        <end position="214"/>
    </location>
</feature>
<feature type="domain" description="EAL" evidence="10">
    <location>
        <begin position="700"/>
        <end position="954"/>
    </location>
</feature>
<keyword evidence="4 7" id="KW-1133">Transmembrane helix</keyword>
<dbReference type="Gene3D" id="3.20.20.450">
    <property type="entry name" value="EAL domain"/>
    <property type="match status" value="1"/>
</dbReference>
<dbReference type="GO" id="GO:0071111">
    <property type="term" value="F:cyclic-guanylate-specific phosphodiesterase activity"/>
    <property type="evidence" value="ECO:0007669"/>
    <property type="project" value="UniProtKB-EC"/>
</dbReference>
<feature type="domain" description="PAC" evidence="9">
    <location>
        <begin position="349"/>
        <end position="401"/>
    </location>
</feature>
<dbReference type="PANTHER" id="PTHR44757">
    <property type="entry name" value="DIGUANYLATE CYCLASE DGCP"/>
    <property type="match status" value="1"/>
</dbReference>
<evidence type="ECO:0000259" key="11">
    <source>
        <dbReference type="PROSITE" id="PS50887"/>
    </source>
</evidence>
<dbReference type="Pfam" id="PF00989">
    <property type="entry name" value="PAS"/>
    <property type="match status" value="1"/>
</dbReference>
<feature type="domain" description="GGDEF" evidence="11">
    <location>
        <begin position="558"/>
        <end position="691"/>
    </location>
</feature>
<organism evidence="12 13">
    <name type="scientific">Rugamonas rubra</name>
    <dbReference type="NCBI Taxonomy" id="758825"/>
    <lineage>
        <taxon>Bacteria</taxon>
        <taxon>Pseudomonadati</taxon>
        <taxon>Pseudomonadota</taxon>
        <taxon>Betaproteobacteria</taxon>
        <taxon>Burkholderiales</taxon>
        <taxon>Oxalobacteraceae</taxon>
        <taxon>Telluria group</taxon>
        <taxon>Rugamonas</taxon>
    </lineage>
</organism>
<evidence type="ECO:0000256" key="4">
    <source>
        <dbReference type="ARBA" id="ARBA00022989"/>
    </source>
</evidence>
<dbReference type="InterPro" id="IPR001633">
    <property type="entry name" value="EAL_dom"/>
</dbReference>
<dbReference type="PROSITE" id="PS50887">
    <property type="entry name" value="GGDEF"/>
    <property type="match status" value="1"/>
</dbReference>
<dbReference type="Pfam" id="PF13426">
    <property type="entry name" value="PAS_9"/>
    <property type="match status" value="1"/>
</dbReference>
<dbReference type="CDD" id="cd01948">
    <property type="entry name" value="EAL"/>
    <property type="match status" value="1"/>
</dbReference>
<feature type="transmembrane region" description="Helical" evidence="7">
    <location>
        <begin position="226"/>
        <end position="248"/>
    </location>
</feature>
<evidence type="ECO:0000259" key="8">
    <source>
        <dbReference type="PROSITE" id="PS50112"/>
    </source>
</evidence>
<keyword evidence="2" id="KW-1003">Cell membrane</keyword>
<dbReference type="FunFam" id="3.20.20.450:FF:000001">
    <property type="entry name" value="Cyclic di-GMP phosphodiesterase yahA"/>
    <property type="match status" value="1"/>
</dbReference>
<keyword evidence="3 7" id="KW-0812">Transmembrane</keyword>
<gene>
    <name evidence="12" type="ORF">SAMN02982985_02731</name>
</gene>
<dbReference type="Pfam" id="PF05231">
    <property type="entry name" value="MASE1"/>
    <property type="match status" value="1"/>
</dbReference>
<keyword evidence="13" id="KW-1185">Reference proteome</keyword>
<dbReference type="InterPro" id="IPR035919">
    <property type="entry name" value="EAL_sf"/>
</dbReference>
<feature type="transmembrane region" description="Helical" evidence="7">
    <location>
        <begin position="127"/>
        <end position="150"/>
    </location>
</feature>
<evidence type="ECO:0000256" key="2">
    <source>
        <dbReference type="ARBA" id="ARBA00022475"/>
    </source>
</evidence>
<comment type="subcellular location">
    <subcellularLocation>
        <location evidence="1">Cell membrane</location>
        <topology evidence="1">Multi-pass membrane protein</topology>
    </subcellularLocation>
</comment>
<evidence type="ECO:0000256" key="7">
    <source>
        <dbReference type="SAM" id="Phobius"/>
    </source>
</evidence>
<dbReference type="Proteomes" id="UP000199470">
    <property type="component" value="Unassembled WGS sequence"/>
</dbReference>
<evidence type="ECO:0000256" key="3">
    <source>
        <dbReference type="ARBA" id="ARBA00022692"/>
    </source>
</evidence>
<dbReference type="Pfam" id="PF00563">
    <property type="entry name" value="EAL"/>
    <property type="match status" value="1"/>
</dbReference>
<dbReference type="CDD" id="cd00130">
    <property type="entry name" value="PAS"/>
    <property type="match status" value="2"/>
</dbReference>
<dbReference type="InterPro" id="IPR013767">
    <property type="entry name" value="PAS_fold"/>
</dbReference>
<dbReference type="NCBIfam" id="TIGR00229">
    <property type="entry name" value="sensory_box"/>
    <property type="match status" value="2"/>
</dbReference>
<dbReference type="InterPro" id="IPR043128">
    <property type="entry name" value="Rev_trsase/Diguanyl_cyclase"/>
</dbReference>
<dbReference type="GO" id="GO:0071732">
    <property type="term" value="P:cellular response to nitric oxide"/>
    <property type="evidence" value="ECO:0007669"/>
    <property type="project" value="UniProtKB-ARBA"/>
</dbReference>
<feature type="transmembrane region" description="Helical" evidence="7">
    <location>
        <begin position="61"/>
        <end position="80"/>
    </location>
</feature>
<proteinExistence type="predicted"/>
<dbReference type="InterPro" id="IPR000700">
    <property type="entry name" value="PAS-assoc_C"/>
</dbReference>
<evidence type="ECO:0000259" key="10">
    <source>
        <dbReference type="PROSITE" id="PS50883"/>
    </source>
</evidence>
<dbReference type="SUPFAM" id="SSF55785">
    <property type="entry name" value="PYP-like sensor domain (PAS domain)"/>
    <property type="match status" value="2"/>
</dbReference>
<dbReference type="PROSITE" id="PS50883">
    <property type="entry name" value="EAL"/>
    <property type="match status" value="1"/>
</dbReference>
<evidence type="ECO:0000313" key="12">
    <source>
        <dbReference type="EMBL" id="SFM09755.1"/>
    </source>
</evidence>
<dbReference type="Gene3D" id="3.30.450.20">
    <property type="entry name" value="PAS domain"/>
    <property type="match status" value="2"/>
</dbReference>
<protein>
    <submittedName>
        <fullName evidence="12">PAS domain S-box-containing protein/diguanylate cyclase (GGDEF) domain-containing protein</fullName>
    </submittedName>
</protein>
<dbReference type="SMART" id="SM00091">
    <property type="entry name" value="PAS"/>
    <property type="match status" value="2"/>
</dbReference>
<dbReference type="SUPFAM" id="SSF141868">
    <property type="entry name" value="EAL domain-like"/>
    <property type="match status" value="1"/>
</dbReference>
<dbReference type="GO" id="GO:0006355">
    <property type="term" value="P:regulation of DNA-templated transcription"/>
    <property type="evidence" value="ECO:0007669"/>
    <property type="project" value="InterPro"/>
</dbReference>
<dbReference type="Gene3D" id="3.30.70.270">
    <property type="match status" value="1"/>
</dbReference>
<feature type="transmembrane region" description="Helical" evidence="7">
    <location>
        <begin position="86"/>
        <end position="107"/>
    </location>
</feature>
<accession>A0A1I4N2Z6</accession>
<feature type="domain" description="PAS" evidence="8">
    <location>
        <begin position="276"/>
        <end position="345"/>
    </location>
</feature>
<dbReference type="SMART" id="SM00267">
    <property type="entry name" value="GGDEF"/>
    <property type="match status" value="1"/>
</dbReference>
<feature type="domain" description="PAS" evidence="8">
    <location>
        <begin position="402"/>
        <end position="447"/>
    </location>
</feature>
<dbReference type="InterPro" id="IPR000160">
    <property type="entry name" value="GGDEF_dom"/>
</dbReference>
<dbReference type="InterPro" id="IPR001610">
    <property type="entry name" value="PAC"/>
</dbReference>
<dbReference type="Pfam" id="PF00990">
    <property type="entry name" value="GGDEF"/>
    <property type="match status" value="1"/>
</dbReference>
<dbReference type="PROSITE" id="PS50113">
    <property type="entry name" value="PAC"/>
    <property type="match status" value="2"/>
</dbReference>
<dbReference type="InterPro" id="IPR007895">
    <property type="entry name" value="MASE1"/>
</dbReference>
<evidence type="ECO:0000313" key="13">
    <source>
        <dbReference type="Proteomes" id="UP000199470"/>
    </source>
</evidence>
<feature type="domain" description="PAC" evidence="9">
    <location>
        <begin position="477"/>
        <end position="526"/>
    </location>
</feature>
<comment type="catalytic activity">
    <reaction evidence="6">
        <text>3',3'-c-di-GMP + H2O = 5'-phosphoguanylyl(3'-&gt;5')guanosine + H(+)</text>
        <dbReference type="Rhea" id="RHEA:24902"/>
        <dbReference type="ChEBI" id="CHEBI:15377"/>
        <dbReference type="ChEBI" id="CHEBI:15378"/>
        <dbReference type="ChEBI" id="CHEBI:58754"/>
        <dbReference type="ChEBI" id="CHEBI:58805"/>
        <dbReference type="EC" id="3.1.4.52"/>
    </reaction>
    <physiologicalReaction direction="left-to-right" evidence="6">
        <dbReference type="Rhea" id="RHEA:24903"/>
    </physiologicalReaction>
</comment>
<sequence>MQAQMIRRGDQILVLTLIYYTAARFGLLLALAPGYAAPIWPAAGIALVAVLIFGNGVAPGIWLGSFLANVAVSFDASSTAMLVKSLLLPAGLGAGATLQAVAGAILIRRFVGFPTPLARAQDVIKFLGLGGPASCVISASAGVTMLLLAGVLPAHSYAFSWWIWWIGDTVGVLVATPLGLAWLGQPRAVWRRRRKTVALPICLALAVILGVFTGGKEPIFAAPHALLAWSVLAGGMAFTGLLGAFLLVTSGHATLFEQLVAQRTADLERTHQAEQAALQLAAIVTSSDDAIISKTLDGTIASWNAGAERMYGYSAGEMLGRPISILAPPELADATPAILQRLQRGERVEHLEAVQLRKDGRRIDVSLTVSPIRDAAGVMTGASAIARDISERKRAEQALREREARIRRLVDANIIGIYIGDSSGRISEANDAFLKISGYSRAEVLAQGFRWTDMTPRQYAAKDRHALEELRKTGRCTPYEKDYIRKDGSRIPVLLASALFEGSSDEGVCFVLDLTERKQAEERIRHMADHDALTGLPNRALLQDRMRQAIAFAHRYRRQVAILFIDLDYFKNINDSLGHHIGDQVLKMAAVRLQQCLREGDSVARLGGDEFVLILPLPGDSSDAAWVARKALATLAQPFSVDEHQLHLSGSIGISVFPDDGLDVDSLMRTADTAMYHAKEMGRGNFQFFTAALNLVAQRRLDVGKRLRQALAQDEFILHYQPQVDMESGITFSAEALLRWQPPGKPPISCGDFIANAEESGLIVPIGEWALRQACRQLKIWHDAGHPELKMAVNLSPRQLEQADFCALVGQILDETGIHANALELEITESILLRRSEYNLATLTRLSEMGIQLSVDDFGTGYSSLAYLQRFPVHALKIDQSFVRDIGKDPNDTALVTAIIAMAASLQLGVIAEGVETLQQVQFLMAHGCHDAQGFYYSKAVPAEAFMDLYGAIRSYFPAH</sequence>
<dbReference type="InterPro" id="IPR000014">
    <property type="entry name" value="PAS"/>
</dbReference>
<dbReference type="CDD" id="cd01949">
    <property type="entry name" value="GGDEF"/>
    <property type="match status" value="1"/>
</dbReference>
<dbReference type="OrthoDB" id="9813903at2"/>
<dbReference type="SUPFAM" id="SSF55073">
    <property type="entry name" value="Nucleotide cyclase"/>
    <property type="match status" value="1"/>
</dbReference>
<dbReference type="AlphaFoldDB" id="A0A1I4N2Z6"/>
<evidence type="ECO:0000256" key="6">
    <source>
        <dbReference type="ARBA" id="ARBA00051114"/>
    </source>
</evidence>
<dbReference type="InterPro" id="IPR029787">
    <property type="entry name" value="Nucleotide_cyclase"/>
</dbReference>
<evidence type="ECO:0000256" key="5">
    <source>
        <dbReference type="ARBA" id="ARBA00023136"/>
    </source>
</evidence>
<feature type="transmembrane region" description="Helical" evidence="7">
    <location>
        <begin position="12"/>
        <end position="31"/>
    </location>
</feature>
<dbReference type="EMBL" id="FOTW01000012">
    <property type="protein sequence ID" value="SFM09755.1"/>
    <property type="molecule type" value="Genomic_DNA"/>
</dbReference>
<dbReference type="PROSITE" id="PS50112">
    <property type="entry name" value="PAS"/>
    <property type="match status" value="2"/>
</dbReference>
<dbReference type="SMART" id="SM00086">
    <property type="entry name" value="PAC"/>
    <property type="match status" value="2"/>
</dbReference>
<dbReference type="FunFam" id="3.30.70.270:FF:000001">
    <property type="entry name" value="Diguanylate cyclase domain protein"/>
    <property type="match status" value="1"/>
</dbReference>
<reference evidence="12 13" key="1">
    <citation type="submission" date="2016-10" db="EMBL/GenBank/DDBJ databases">
        <authorList>
            <person name="de Groot N.N."/>
        </authorList>
    </citation>
    <scope>NUCLEOTIDE SEQUENCE [LARGE SCALE GENOMIC DNA]</scope>
    <source>
        <strain evidence="12 13">ATCC 43154</strain>
    </source>
</reference>
<dbReference type="SMART" id="SM00052">
    <property type="entry name" value="EAL"/>
    <property type="match status" value="1"/>
</dbReference>
<name>A0A1I4N2Z6_9BURK</name>
<evidence type="ECO:0000259" key="9">
    <source>
        <dbReference type="PROSITE" id="PS50113"/>
    </source>
</evidence>
<dbReference type="PANTHER" id="PTHR44757:SF2">
    <property type="entry name" value="BIOFILM ARCHITECTURE MAINTENANCE PROTEIN MBAA"/>
    <property type="match status" value="1"/>
</dbReference>
<dbReference type="STRING" id="758825.SAMN02982985_02731"/>
<feature type="transmembrane region" description="Helical" evidence="7">
    <location>
        <begin position="162"/>
        <end position="184"/>
    </location>
</feature>
<dbReference type="GO" id="GO:0005886">
    <property type="term" value="C:plasma membrane"/>
    <property type="evidence" value="ECO:0007669"/>
    <property type="project" value="UniProtKB-SubCell"/>
</dbReference>
<keyword evidence="5 7" id="KW-0472">Membrane</keyword>
<dbReference type="RefSeq" id="WP_093388242.1">
    <property type="nucleotide sequence ID" value="NZ_FOTW01000012.1"/>
</dbReference>
<dbReference type="InterPro" id="IPR052155">
    <property type="entry name" value="Biofilm_reg_signaling"/>
</dbReference>
<dbReference type="InterPro" id="IPR035965">
    <property type="entry name" value="PAS-like_dom_sf"/>
</dbReference>
<dbReference type="NCBIfam" id="TIGR00254">
    <property type="entry name" value="GGDEF"/>
    <property type="match status" value="1"/>
</dbReference>